<dbReference type="Gene3D" id="3.30.420.10">
    <property type="entry name" value="Ribonuclease H-like superfamily/Ribonuclease H"/>
    <property type="match status" value="1"/>
</dbReference>
<protein>
    <recommendedName>
        <fullName evidence="3">RNase H type-1 domain-containing protein</fullName>
    </recommendedName>
</protein>
<evidence type="ECO:0008006" key="3">
    <source>
        <dbReference type="Google" id="ProtNLM"/>
    </source>
</evidence>
<dbReference type="InterPro" id="IPR036397">
    <property type="entry name" value="RNaseH_sf"/>
</dbReference>
<reference evidence="1 2" key="1">
    <citation type="journal article" date="2024" name="G3 (Bethesda)">
        <title>Genome assembly of Hibiscus sabdariffa L. provides insights into metabolisms of medicinal natural products.</title>
        <authorList>
            <person name="Kim T."/>
        </authorList>
    </citation>
    <scope>NUCLEOTIDE SEQUENCE [LARGE SCALE GENOMIC DNA]</scope>
    <source>
        <strain evidence="1">TK-2024</strain>
        <tissue evidence="1">Old leaves</tissue>
    </source>
</reference>
<gene>
    <name evidence="1" type="ORF">V6N11_070073</name>
</gene>
<dbReference type="Proteomes" id="UP001396334">
    <property type="component" value="Unassembled WGS sequence"/>
</dbReference>
<keyword evidence="2" id="KW-1185">Reference proteome</keyword>
<proteinExistence type="predicted"/>
<evidence type="ECO:0000313" key="2">
    <source>
        <dbReference type="Proteomes" id="UP001396334"/>
    </source>
</evidence>
<organism evidence="1 2">
    <name type="scientific">Hibiscus sabdariffa</name>
    <name type="common">roselle</name>
    <dbReference type="NCBI Taxonomy" id="183260"/>
    <lineage>
        <taxon>Eukaryota</taxon>
        <taxon>Viridiplantae</taxon>
        <taxon>Streptophyta</taxon>
        <taxon>Embryophyta</taxon>
        <taxon>Tracheophyta</taxon>
        <taxon>Spermatophyta</taxon>
        <taxon>Magnoliopsida</taxon>
        <taxon>eudicotyledons</taxon>
        <taxon>Gunneridae</taxon>
        <taxon>Pentapetalae</taxon>
        <taxon>rosids</taxon>
        <taxon>malvids</taxon>
        <taxon>Malvales</taxon>
        <taxon>Malvaceae</taxon>
        <taxon>Malvoideae</taxon>
        <taxon>Hibiscus</taxon>
    </lineage>
</organism>
<accession>A0ABR2QE17</accession>
<name>A0ABR2QE17_9ROSI</name>
<comment type="caution">
    <text evidence="1">The sequence shown here is derived from an EMBL/GenBank/DDBJ whole genome shotgun (WGS) entry which is preliminary data.</text>
</comment>
<sequence>MDIRCSSRKFTCPSLESNTIRRMTHGWVNQSEHRPWKFWEMFSETDLVCLDAGNVCFVHVFQEANGMADALAKEEVDRMSLVEIV</sequence>
<dbReference type="EMBL" id="JBBPBN010000040">
    <property type="protein sequence ID" value="KAK8998894.1"/>
    <property type="molecule type" value="Genomic_DNA"/>
</dbReference>
<evidence type="ECO:0000313" key="1">
    <source>
        <dbReference type="EMBL" id="KAK8998894.1"/>
    </source>
</evidence>